<keyword evidence="2" id="KW-1185">Reference proteome</keyword>
<sequence>MQFLDSITFPYDDATRRHVLTLFQHKVNALGPLVDSHRAATRKWISARFRAFPRNDQSPRGKGRSMAALMAEK</sequence>
<accession>A0A183F2G6</accession>
<organism evidence="2 3">
    <name type="scientific">Heligmosomoides polygyrus</name>
    <name type="common">Parasitic roundworm</name>
    <dbReference type="NCBI Taxonomy" id="6339"/>
    <lineage>
        <taxon>Eukaryota</taxon>
        <taxon>Metazoa</taxon>
        <taxon>Ecdysozoa</taxon>
        <taxon>Nematoda</taxon>
        <taxon>Chromadorea</taxon>
        <taxon>Rhabditida</taxon>
        <taxon>Rhabditina</taxon>
        <taxon>Rhabditomorpha</taxon>
        <taxon>Strongyloidea</taxon>
        <taxon>Heligmosomidae</taxon>
        <taxon>Heligmosomoides</taxon>
    </lineage>
</organism>
<name>A0A183F2G6_HELPZ</name>
<evidence type="ECO:0000313" key="1">
    <source>
        <dbReference type="EMBL" id="VDO18704.1"/>
    </source>
</evidence>
<reference evidence="1 2" key="1">
    <citation type="submission" date="2018-11" db="EMBL/GenBank/DDBJ databases">
        <authorList>
            <consortium name="Pathogen Informatics"/>
        </authorList>
    </citation>
    <scope>NUCLEOTIDE SEQUENCE [LARGE SCALE GENOMIC DNA]</scope>
</reference>
<evidence type="ECO:0000313" key="3">
    <source>
        <dbReference type="WBParaSite" id="HPBE_0000032101-mRNA-1"/>
    </source>
</evidence>
<dbReference type="EMBL" id="UZAH01000207">
    <property type="protein sequence ID" value="VDO18704.1"/>
    <property type="molecule type" value="Genomic_DNA"/>
</dbReference>
<dbReference type="AlphaFoldDB" id="A0A183F2G6"/>
<dbReference type="Proteomes" id="UP000050761">
    <property type="component" value="Unassembled WGS sequence"/>
</dbReference>
<dbReference type="WBParaSite" id="HPBE_0000032101-mRNA-1">
    <property type="protein sequence ID" value="HPBE_0000032101-mRNA-1"/>
    <property type="gene ID" value="HPBE_0000032101"/>
</dbReference>
<proteinExistence type="predicted"/>
<evidence type="ECO:0000313" key="2">
    <source>
        <dbReference type="Proteomes" id="UP000050761"/>
    </source>
</evidence>
<reference evidence="3" key="2">
    <citation type="submission" date="2019-09" db="UniProtKB">
        <authorList>
            <consortium name="WormBaseParasite"/>
        </authorList>
    </citation>
    <scope>IDENTIFICATION</scope>
</reference>
<accession>A0A3P7U2P9</accession>
<gene>
    <name evidence="1" type="ORF">HPBE_LOCUS322</name>
</gene>
<protein>
    <submittedName>
        <fullName evidence="3">Transposase</fullName>
    </submittedName>
</protein>